<dbReference type="CDD" id="cd16936">
    <property type="entry name" value="HATPase_RsbW-like"/>
    <property type="match status" value="1"/>
</dbReference>
<evidence type="ECO:0000313" key="5">
    <source>
        <dbReference type="Proteomes" id="UP000562352"/>
    </source>
</evidence>
<comment type="caution">
    <text evidence="4">The sequence shown here is derived from an EMBL/GenBank/DDBJ whole genome shotgun (WGS) entry which is preliminary data.</text>
</comment>
<evidence type="ECO:0000256" key="1">
    <source>
        <dbReference type="ARBA" id="ARBA00022527"/>
    </source>
</evidence>
<protein>
    <submittedName>
        <fullName evidence="4">Anti-sigma regulatory factor (Ser/Thr protein kinase)</fullName>
    </submittedName>
</protein>
<keyword evidence="1" id="KW-0723">Serine/threonine-protein kinase</keyword>
<name>A0A841CXP7_PLAVE</name>
<dbReference type="InterPro" id="IPR003594">
    <property type="entry name" value="HATPase_dom"/>
</dbReference>
<dbReference type="AlphaFoldDB" id="A0A841CXP7"/>
<dbReference type="GO" id="GO:0004674">
    <property type="term" value="F:protein serine/threonine kinase activity"/>
    <property type="evidence" value="ECO:0007669"/>
    <property type="project" value="UniProtKB-KW"/>
</dbReference>
<dbReference type="Gene3D" id="3.30.565.10">
    <property type="entry name" value="Histidine kinase-like ATPase, C-terminal domain"/>
    <property type="match status" value="1"/>
</dbReference>
<feature type="domain" description="MEDS" evidence="3">
    <location>
        <begin position="17"/>
        <end position="161"/>
    </location>
</feature>
<dbReference type="EMBL" id="JACHJJ010000003">
    <property type="protein sequence ID" value="MBB5962079.1"/>
    <property type="molecule type" value="Genomic_DNA"/>
</dbReference>
<reference evidence="4 5" key="1">
    <citation type="submission" date="2020-08" db="EMBL/GenBank/DDBJ databases">
        <title>Genomic Encyclopedia of Type Strains, Phase III (KMG-III): the genomes of soil and plant-associated and newly described type strains.</title>
        <authorList>
            <person name="Whitman W."/>
        </authorList>
    </citation>
    <scope>NUCLEOTIDE SEQUENCE [LARGE SCALE GENOMIC DNA]</scope>
    <source>
        <strain evidence="4 5">CECT 3303</strain>
    </source>
</reference>
<dbReference type="Pfam" id="PF14417">
    <property type="entry name" value="MEDS"/>
    <property type="match status" value="1"/>
</dbReference>
<gene>
    <name evidence="4" type="ORF">FHS22_001338</name>
</gene>
<accession>A0A841CXP7</accession>
<dbReference type="SUPFAM" id="SSF55874">
    <property type="entry name" value="ATPase domain of HSP90 chaperone/DNA topoisomerase II/histidine kinase"/>
    <property type="match status" value="1"/>
</dbReference>
<dbReference type="InterPro" id="IPR036890">
    <property type="entry name" value="HATPase_C_sf"/>
</dbReference>
<organism evidence="4 5">
    <name type="scientific">Planomonospora venezuelensis</name>
    <dbReference type="NCBI Taxonomy" id="1999"/>
    <lineage>
        <taxon>Bacteria</taxon>
        <taxon>Bacillati</taxon>
        <taxon>Actinomycetota</taxon>
        <taxon>Actinomycetes</taxon>
        <taxon>Streptosporangiales</taxon>
        <taxon>Streptosporangiaceae</taxon>
        <taxon>Planomonospora</taxon>
    </lineage>
</organism>
<evidence type="ECO:0000259" key="3">
    <source>
        <dbReference type="Pfam" id="PF14417"/>
    </source>
</evidence>
<dbReference type="InterPro" id="IPR047718">
    <property type="entry name" value="RsbA-like_anti_sig"/>
</dbReference>
<dbReference type="PANTHER" id="PTHR35526:SF3">
    <property type="entry name" value="ANTI-SIGMA-F FACTOR RSBW"/>
    <property type="match status" value="1"/>
</dbReference>
<evidence type="ECO:0000259" key="2">
    <source>
        <dbReference type="Pfam" id="PF13581"/>
    </source>
</evidence>
<keyword evidence="1" id="KW-0808">Transferase</keyword>
<dbReference type="NCBIfam" id="NF041045">
    <property type="entry name" value="RsbA_anti_sig"/>
    <property type="match status" value="1"/>
</dbReference>
<dbReference type="InterPro" id="IPR025847">
    <property type="entry name" value="MEDS_domain"/>
</dbReference>
<dbReference type="InterPro" id="IPR050267">
    <property type="entry name" value="Anti-sigma-factor_SerPK"/>
</dbReference>
<dbReference type="Pfam" id="PF13581">
    <property type="entry name" value="HATPase_c_2"/>
    <property type="match status" value="1"/>
</dbReference>
<sequence>MTAVTGQAAAAAPELIHHALVYGSDEAFLSATTGFCRDGLAGGDRVLAVTTPANIGLLEDALGPAAAGVEFVAADDWYGAPGRTLAAYGRYVDAHKVRHRRVRIIGEPVWHGRSPAEEAEWTRYESVINAAFAGSPAWIVCPYDERTLPERIVADARRTHPKLLTGSAEHDSHAYTDPAAFAHASDHLPLPPPAGAGEEIRFDADLGRMRQRVAARAAALGLSAGQIDRLLLAVNEVAANAVQHGGGHGRILLWADAAGIGCDVADPGRLSTPFPGYLPPDPLADRGHGLWVVRQLCELLEIRTGRNGTQVRLHLARG</sequence>
<feature type="domain" description="Histidine kinase/HSP90-like ATPase" evidence="2">
    <location>
        <begin position="205"/>
        <end position="313"/>
    </location>
</feature>
<proteinExistence type="predicted"/>
<evidence type="ECO:0000313" key="4">
    <source>
        <dbReference type="EMBL" id="MBB5962079.1"/>
    </source>
</evidence>
<keyword evidence="5" id="KW-1185">Reference proteome</keyword>
<dbReference type="PANTHER" id="PTHR35526">
    <property type="entry name" value="ANTI-SIGMA-F FACTOR RSBW-RELATED"/>
    <property type="match status" value="1"/>
</dbReference>
<keyword evidence="1" id="KW-0418">Kinase</keyword>
<dbReference type="RefSeq" id="WP_184939337.1">
    <property type="nucleotide sequence ID" value="NZ_BAAAWZ010000001.1"/>
</dbReference>
<dbReference type="Proteomes" id="UP000562352">
    <property type="component" value="Unassembled WGS sequence"/>
</dbReference>